<keyword evidence="1" id="KW-1133">Transmembrane helix</keyword>
<feature type="transmembrane region" description="Helical" evidence="1">
    <location>
        <begin position="197"/>
        <end position="216"/>
    </location>
</feature>
<feature type="transmembrane region" description="Helical" evidence="1">
    <location>
        <begin position="9"/>
        <end position="33"/>
    </location>
</feature>
<keyword evidence="1" id="KW-0812">Transmembrane</keyword>
<protein>
    <submittedName>
        <fullName evidence="3">CPBP family intramembrane metalloprotease</fullName>
    </submittedName>
</protein>
<evidence type="ECO:0000259" key="2">
    <source>
        <dbReference type="Pfam" id="PF02517"/>
    </source>
</evidence>
<feature type="transmembrane region" description="Helical" evidence="1">
    <location>
        <begin position="39"/>
        <end position="59"/>
    </location>
</feature>
<sequence>MDTKRLTKFLIITFVITGIAWSGLAVLTSLNIIPFSHPLGTILHIIGGFGPTIATFFVLEEKNTVKSILHFIFGYRKKSLIFLFLFSIFEILTIGLSSREFNSALPWYLMPLIFLQATFIYGGEEELGWRGVMQPLLEEKLNFPIATIITGVVWGIWHIPLWFVNGSSQQNMPFLFFLALAVILSFWLATIYKKTKCVFACSVFHGLTNTLLSVFIIKVNVLLVIGLIAMLVYSIYLWYCGEAKQ</sequence>
<dbReference type="InterPro" id="IPR003675">
    <property type="entry name" value="Rce1/LyrA-like_dom"/>
</dbReference>
<feature type="transmembrane region" description="Helical" evidence="1">
    <location>
        <begin position="141"/>
        <end position="160"/>
    </location>
</feature>
<evidence type="ECO:0000313" key="4">
    <source>
        <dbReference type="Proteomes" id="UP000196258"/>
    </source>
</evidence>
<dbReference type="AlphaFoldDB" id="A0A1Y4PTL8"/>
<keyword evidence="1" id="KW-0472">Membrane</keyword>
<gene>
    <name evidence="3" type="ORF">B5E91_02385</name>
</gene>
<evidence type="ECO:0000256" key="1">
    <source>
        <dbReference type="SAM" id="Phobius"/>
    </source>
</evidence>
<feature type="transmembrane region" description="Helical" evidence="1">
    <location>
        <begin position="222"/>
        <end position="239"/>
    </location>
</feature>
<evidence type="ECO:0000313" key="3">
    <source>
        <dbReference type="EMBL" id="OUQ06147.1"/>
    </source>
</evidence>
<feature type="transmembrane region" description="Helical" evidence="1">
    <location>
        <begin position="80"/>
        <end position="98"/>
    </location>
</feature>
<organism evidence="3 4">
    <name type="scientific">Thomasclavelia spiroformis</name>
    <dbReference type="NCBI Taxonomy" id="29348"/>
    <lineage>
        <taxon>Bacteria</taxon>
        <taxon>Bacillati</taxon>
        <taxon>Bacillota</taxon>
        <taxon>Erysipelotrichia</taxon>
        <taxon>Erysipelotrichales</taxon>
        <taxon>Coprobacillaceae</taxon>
        <taxon>Thomasclavelia</taxon>
    </lineage>
</organism>
<keyword evidence="3" id="KW-0482">Metalloprotease</keyword>
<reference evidence="4" key="1">
    <citation type="submission" date="2017-04" db="EMBL/GenBank/DDBJ databases">
        <title>Function of individual gut microbiota members based on whole genome sequencing of pure cultures obtained from chicken caecum.</title>
        <authorList>
            <person name="Medvecky M."/>
            <person name="Cejkova D."/>
            <person name="Polansky O."/>
            <person name="Karasova D."/>
            <person name="Kubasova T."/>
            <person name="Cizek A."/>
            <person name="Rychlik I."/>
        </authorList>
    </citation>
    <scope>NUCLEOTIDE SEQUENCE [LARGE SCALE GENOMIC DNA]</scope>
    <source>
        <strain evidence="4">An149</strain>
    </source>
</reference>
<dbReference type="Pfam" id="PF02517">
    <property type="entry name" value="Rce1-like"/>
    <property type="match status" value="1"/>
</dbReference>
<dbReference type="RefSeq" id="WP_087254610.1">
    <property type="nucleotide sequence ID" value="NZ_CAJKXS010000101.1"/>
</dbReference>
<keyword evidence="3" id="KW-0378">Hydrolase</keyword>
<dbReference type="PANTHER" id="PTHR35797">
    <property type="entry name" value="PROTEASE-RELATED"/>
    <property type="match status" value="1"/>
</dbReference>
<dbReference type="GO" id="GO:0006508">
    <property type="term" value="P:proteolysis"/>
    <property type="evidence" value="ECO:0007669"/>
    <property type="project" value="UniProtKB-KW"/>
</dbReference>
<dbReference type="GO" id="GO:0080120">
    <property type="term" value="P:CAAX-box protein maturation"/>
    <property type="evidence" value="ECO:0007669"/>
    <property type="project" value="UniProtKB-ARBA"/>
</dbReference>
<comment type="caution">
    <text evidence="3">The sequence shown here is derived from an EMBL/GenBank/DDBJ whole genome shotgun (WGS) entry which is preliminary data.</text>
</comment>
<dbReference type="GO" id="GO:0008237">
    <property type="term" value="F:metallopeptidase activity"/>
    <property type="evidence" value="ECO:0007669"/>
    <property type="project" value="UniProtKB-KW"/>
</dbReference>
<feature type="transmembrane region" description="Helical" evidence="1">
    <location>
        <begin position="104"/>
        <end position="121"/>
    </location>
</feature>
<keyword evidence="3" id="KW-0645">Protease</keyword>
<feature type="domain" description="CAAX prenyl protease 2/Lysostaphin resistance protein A-like" evidence="2">
    <location>
        <begin position="111"/>
        <end position="210"/>
    </location>
</feature>
<dbReference type="GO" id="GO:0004175">
    <property type="term" value="F:endopeptidase activity"/>
    <property type="evidence" value="ECO:0007669"/>
    <property type="project" value="UniProtKB-ARBA"/>
</dbReference>
<feature type="transmembrane region" description="Helical" evidence="1">
    <location>
        <begin position="172"/>
        <end position="190"/>
    </location>
</feature>
<proteinExistence type="predicted"/>
<accession>A0A1Y4PTL8</accession>
<dbReference type="Proteomes" id="UP000196258">
    <property type="component" value="Unassembled WGS sequence"/>
</dbReference>
<dbReference type="EMBL" id="NFLB01000002">
    <property type="protein sequence ID" value="OUQ06147.1"/>
    <property type="molecule type" value="Genomic_DNA"/>
</dbReference>
<name>A0A1Y4PTL8_9FIRM</name>
<dbReference type="PANTHER" id="PTHR35797:SF1">
    <property type="entry name" value="PROTEASE"/>
    <property type="match status" value="1"/>
</dbReference>
<dbReference type="InterPro" id="IPR042150">
    <property type="entry name" value="MmRce1-like"/>
</dbReference>